<feature type="transmembrane region" description="Helical" evidence="1">
    <location>
        <begin position="105"/>
        <end position="126"/>
    </location>
</feature>
<keyword evidence="1" id="KW-0472">Membrane</keyword>
<dbReference type="RefSeq" id="WP_002372040.1">
    <property type="nucleotide sequence ID" value="NZ_CABGJH010000001.1"/>
</dbReference>
<comment type="caution">
    <text evidence="2">The sequence shown here is derived from an EMBL/GenBank/DDBJ whole genome shotgun (WGS) entry which is preliminary data.</text>
</comment>
<reference evidence="2 3" key="1">
    <citation type="submission" date="2019-04" db="EMBL/GenBank/DDBJ databases">
        <title>Step-wise assembly of the neonatal virome modulated by breast feeding.</title>
        <authorList>
            <person name="Liang G."/>
            <person name="Bushman F."/>
        </authorList>
    </citation>
    <scope>NUCLEOTIDE SEQUENCE [LARGE SCALE GENOMIC DNA]</scope>
    <source>
        <strain evidence="2 3">E3754</strain>
    </source>
</reference>
<feature type="transmembrane region" description="Helical" evidence="1">
    <location>
        <begin position="147"/>
        <end position="168"/>
    </location>
</feature>
<feature type="transmembrane region" description="Helical" evidence="1">
    <location>
        <begin position="71"/>
        <end position="93"/>
    </location>
</feature>
<keyword evidence="1" id="KW-0812">Transmembrane</keyword>
<evidence type="ECO:0000313" key="2">
    <source>
        <dbReference type="EMBL" id="MXS53853.1"/>
    </source>
</evidence>
<sequence>MDILTLILLLPLMFLLCSLLFIVCWPIYFVIIMTYYYIRLFCKIIKKLVSEEWTPPKIVLERYYSLFRTPLIFYFSLPMTGAILEEIITTYFFKHNYGGGSSLRMFVECVIVLAIFWGSVYLVFSFENKKKEIKKTTKAHKKFIKATMFPLGLLSILVSVTSVINMFIDAEVKKEFLSELSKADFNPLYVAFCILFIIILLLEGISLVFIELIEHFYDNEKEYGYYIKTVFNCLKRLI</sequence>
<evidence type="ECO:0000256" key="1">
    <source>
        <dbReference type="SAM" id="Phobius"/>
    </source>
</evidence>
<protein>
    <submittedName>
        <fullName evidence="2">Uncharacterized protein</fullName>
    </submittedName>
</protein>
<dbReference type="Proteomes" id="UP000429730">
    <property type="component" value="Unassembled WGS sequence"/>
</dbReference>
<dbReference type="EMBL" id="WVTJ01000040">
    <property type="protein sequence ID" value="MXS53853.1"/>
    <property type="molecule type" value="Genomic_DNA"/>
</dbReference>
<gene>
    <name evidence="2" type="ORF">GTI81_14225</name>
</gene>
<accession>A0AAP6RJD4</accession>
<evidence type="ECO:0000313" key="3">
    <source>
        <dbReference type="Proteomes" id="UP000429730"/>
    </source>
</evidence>
<dbReference type="AlphaFoldDB" id="A0AAP6RJD4"/>
<feature type="transmembrane region" description="Helical" evidence="1">
    <location>
        <begin position="188"/>
        <end position="213"/>
    </location>
</feature>
<proteinExistence type="predicted"/>
<name>A0AAP6RJD4_ENTFL</name>
<feature type="transmembrane region" description="Helical" evidence="1">
    <location>
        <begin position="6"/>
        <end position="38"/>
    </location>
</feature>
<keyword evidence="1" id="KW-1133">Transmembrane helix</keyword>
<organism evidence="2 3">
    <name type="scientific">Enterococcus faecalis</name>
    <name type="common">Streptococcus faecalis</name>
    <dbReference type="NCBI Taxonomy" id="1351"/>
    <lineage>
        <taxon>Bacteria</taxon>
        <taxon>Bacillati</taxon>
        <taxon>Bacillota</taxon>
        <taxon>Bacilli</taxon>
        <taxon>Lactobacillales</taxon>
        <taxon>Enterococcaceae</taxon>
        <taxon>Enterococcus</taxon>
    </lineage>
</organism>